<dbReference type="Gene3D" id="1.10.3230.30">
    <property type="entry name" value="Phage gp6-like head-tail connector protein"/>
    <property type="match status" value="1"/>
</dbReference>
<dbReference type="NCBIfam" id="TIGR01560">
    <property type="entry name" value="put_DNA_pack"/>
    <property type="match status" value="1"/>
</dbReference>
<evidence type="ECO:0000313" key="4">
    <source>
        <dbReference type="Proteomes" id="UP000315224"/>
    </source>
</evidence>
<dbReference type="AlphaFoldDB" id="A0A0Z8KW33"/>
<dbReference type="EMBL" id="FIIR01000006">
    <property type="protein sequence ID" value="CYV75025.1"/>
    <property type="molecule type" value="Genomic_DNA"/>
</dbReference>
<reference evidence="2 4" key="2">
    <citation type="submission" date="2019-06" db="EMBL/GenBank/DDBJ databases">
        <title>Comprehensive assessment of Oxford Nanopore MinION sequencing for bacterial characterization and routine diagnosis.</title>
        <authorList>
            <person name="Tan S."/>
            <person name="Dvorak C.M.T."/>
            <person name="Gebhart C."/>
            <person name="Estrada A."/>
            <person name="Marthaler D.G."/>
            <person name="Murtaugh M.P."/>
        </authorList>
    </citation>
    <scope>NUCLEOTIDE SEQUENCE [LARGE SCALE GENOMIC DNA]</scope>
    <source>
        <strain evidence="2 4">2017UMN1435.21</strain>
    </source>
</reference>
<organism evidence="2 4">
    <name type="scientific">Streptococcus suis</name>
    <dbReference type="NCBI Taxonomy" id="1307"/>
    <lineage>
        <taxon>Bacteria</taxon>
        <taxon>Bacillati</taxon>
        <taxon>Bacillota</taxon>
        <taxon>Bacilli</taxon>
        <taxon>Lactobacillales</taxon>
        <taxon>Streptococcaceae</taxon>
        <taxon>Streptococcus</taxon>
    </lineage>
</organism>
<sequence length="91" mass="10561">MVTLEQAKIYLKLETEGEDDLVRSLLSSSKEICLDILRKTESELEADDSEIVSTAILFGLAYLYEHREVANHKELKETLYHLLMSKRKEVF</sequence>
<name>A0A0Z8KW33_STRSU</name>
<dbReference type="RefSeq" id="WP_017770799.1">
    <property type="nucleotide sequence ID" value="NZ_CEEK01000003.1"/>
</dbReference>
<evidence type="ECO:0000313" key="3">
    <source>
        <dbReference type="Proteomes" id="UP000069831"/>
    </source>
</evidence>
<dbReference type="EMBL" id="VIEK01000008">
    <property type="protein sequence ID" value="TQE88463.1"/>
    <property type="molecule type" value="Genomic_DNA"/>
</dbReference>
<gene>
    <name evidence="1" type="ORF">ERS132457_00795</name>
    <name evidence="2" type="ORF">FH692_06185</name>
</gene>
<dbReference type="Proteomes" id="UP000315224">
    <property type="component" value="Unassembled WGS sequence"/>
</dbReference>
<evidence type="ECO:0000313" key="1">
    <source>
        <dbReference type="EMBL" id="CYV75025.1"/>
    </source>
</evidence>
<protein>
    <submittedName>
        <fullName evidence="1">Hypothetical phage protein, putative</fullName>
    </submittedName>
    <submittedName>
        <fullName evidence="2">Phage gp6-like head-tail connector protein</fullName>
    </submittedName>
</protein>
<evidence type="ECO:0000313" key="2">
    <source>
        <dbReference type="EMBL" id="TQE88463.1"/>
    </source>
</evidence>
<dbReference type="InterPro" id="IPR006450">
    <property type="entry name" value="Phage_HK97_gp6-like"/>
</dbReference>
<reference evidence="1 3" key="1">
    <citation type="submission" date="2016-02" db="EMBL/GenBank/DDBJ databases">
        <authorList>
            <consortium name="Pathogen Informatics"/>
        </authorList>
    </citation>
    <scope>NUCLEOTIDE SEQUENCE [LARGE SCALE GENOMIC DNA]</scope>
    <source>
        <strain evidence="1 3">LSS95</strain>
    </source>
</reference>
<dbReference type="Proteomes" id="UP000069831">
    <property type="component" value="Unassembled WGS sequence"/>
</dbReference>
<accession>A0A0Z8KW33</accession>
<dbReference type="CDD" id="cd08054">
    <property type="entry name" value="gp6"/>
    <property type="match status" value="1"/>
</dbReference>
<proteinExistence type="predicted"/>